<dbReference type="AlphaFoldDB" id="A0A644WTJ7"/>
<comment type="caution">
    <text evidence="1">The sequence shown here is derived from an EMBL/GenBank/DDBJ whole genome shotgun (WGS) entry which is preliminary data.</text>
</comment>
<reference evidence="1" key="1">
    <citation type="submission" date="2019-08" db="EMBL/GenBank/DDBJ databases">
        <authorList>
            <person name="Kucharzyk K."/>
            <person name="Murdoch R.W."/>
            <person name="Higgins S."/>
            <person name="Loffler F."/>
        </authorList>
    </citation>
    <scope>NUCLEOTIDE SEQUENCE</scope>
</reference>
<organism evidence="1">
    <name type="scientific">bioreactor metagenome</name>
    <dbReference type="NCBI Taxonomy" id="1076179"/>
    <lineage>
        <taxon>unclassified sequences</taxon>
        <taxon>metagenomes</taxon>
        <taxon>ecological metagenomes</taxon>
    </lineage>
</organism>
<sequence>MSDSKGVILDRRAVVEFHCNRGVNRLARSVEQLVMGHVHPVNGLCIFVDVDIFAANHFVAVAENEPVIGACKIFYGQRGREAAKLIHLDFSLRNRGICGFAIHLGNAPAVWIFELDGIGGLLQFSLAGRDKAPDTYLILRQVGAAVGVHRTDEPLRGGQFFRLFLRCEVKQIGSRPKLHRQ</sequence>
<gene>
    <name evidence="1" type="ORF">SDC9_53164</name>
</gene>
<proteinExistence type="predicted"/>
<name>A0A644WTJ7_9ZZZZ</name>
<accession>A0A644WTJ7</accession>
<protein>
    <submittedName>
        <fullName evidence="1">Uncharacterized protein</fullName>
    </submittedName>
</protein>
<dbReference type="EMBL" id="VSSQ01001272">
    <property type="protein sequence ID" value="MPM06861.1"/>
    <property type="molecule type" value="Genomic_DNA"/>
</dbReference>
<evidence type="ECO:0000313" key="1">
    <source>
        <dbReference type="EMBL" id="MPM06861.1"/>
    </source>
</evidence>